<evidence type="ECO:0008006" key="4">
    <source>
        <dbReference type="Google" id="ProtNLM"/>
    </source>
</evidence>
<dbReference type="NCBIfam" id="NF033519">
    <property type="entry name" value="transpos_ISAzo13"/>
    <property type="match status" value="1"/>
</dbReference>
<keyword evidence="3" id="KW-1185">Reference proteome</keyword>
<protein>
    <recommendedName>
        <fullName evidence="4">ISAzo13 family transposase</fullName>
    </recommendedName>
</protein>
<evidence type="ECO:0000313" key="2">
    <source>
        <dbReference type="EMBL" id="ASJ73482.1"/>
    </source>
</evidence>
<dbReference type="Proteomes" id="UP000250079">
    <property type="component" value="Chromosome"/>
</dbReference>
<gene>
    <name evidence="2" type="ORF">IMCC3135_17000</name>
</gene>
<proteinExistence type="predicted"/>
<dbReference type="RefSeq" id="WP_088918663.1">
    <property type="nucleotide sequence ID" value="NZ_CP018632.1"/>
</dbReference>
<feature type="compositionally biased region" description="Basic and acidic residues" evidence="1">
    <location>
        <begin position="201"/>
        <end position="219"/>
    </location>
</feature>
<feature type="region of interest" description="Disordered" evidence="1">
    <location>
        <begin position="62"/>
        <end position="87"/>
    </location>
</feature>
<sequence>MKSEKQIRQQYSQILSSLDERGRREWAASEAMTLGYGGIAIVHRATDLSRITITRGIKELRERGDAQPQLARRVRQPGAGRPTKVSEDPKLLGALESLVEPVTRGDPQSPLRWTLKSLRVLAGELSQLGHTVSYRTVGHLLKKLGYSLQGNAKKLEGAQHEDRDAQFRHIARQSKRRIKAGEPVLSVDTKKKELVGSYKNGGKEYRPKGKPEPVKTHDFKGELGRVSPYGVYDIGDNEAWVSVGISADTAEFAVHSLRRWWQELGQKRYYGTTREIFVTADCGGSNGYRSRLWKLELQKLSDELGIAISVSHFPPGTSKWNRIEHRLFSFITLNWRGKPLEDYRTVVELIGATKTREGLEVHCELDQNPYEKGKKVTDEQMESINLYPDRFHGEWNYTIRPRE</sequence>
<reference evidence="2 3" key="1">
    <citation type="submission" date="2016-12" db="EMBL/GenBank/DDBJ databases">
        <authorList>
            <person name="Song W.-J."/>
            <person name="Kurnit D.M."/>
        </authorList>
    </citation>
    <scope>NUCLEOTIDE SEQUENCE [LARGE SCALE GENOMIC DNA]</scope>
    <source>
        <strain evidence="2 3">IMCC3135</strain>
    </source>
</reference>
<name>A0A2Z2NPX8_9GAMM</name>
<dbReference type="AlphaFoldDB" id="A0A2Z2NPX8"/>
<dbReference type="KEGG" id="gai:IMCC3135_17000"/>
<evidence type="ECO:0000256" key="1">
    <source>
        <dbReference type="SAM" id="MobiDB-lite"/>
    </source>
</evidence>
<feature type="region of interest" description="Disordered" evidence="1">
    <location>
        <begin position="198"/>
        <end position="219"/>
    </location>
</feature>
<dbReference type="OrthoDB" id="9781031at2"/>
<organism evidence="2 3">
    <name type="scientific">Granulosicoccus antarcticus IMCC3135</name>
    <dbReference type="NCBI Taxonomy" id="1192854"/>
    <lineage>
        <taxon>Bacteria</taxon>
        <taxon>Pseudomonadati</taxon>
        <taxon>Pseudomonadota</taxon>
        <taxon>Gammaproteobacteria</taxon>
        <taxon>Chromatiales</taxon>
        <taxon>Granulosicoccaceae</taxon>
        <taxon>Granulosicoccus</taxon>
    </lineage>
</organism>
<accession>A0A2Z2NPX8</accession>
<evidence type="ECO:0000313" key="3">
    <source>
        <dbReference type="Proteomes" id="UP000250079"/>
    </source>
</evidence>
<dbReference type="Pfam" id="PF07592">
    <property type="entry name" value="DDE_Tnp_ISAZ013"/>
    <property type="match status" value="1"/>
</dbReference>
<dbReference type="EMBL" id="CP018632">
    <property type="protein sequence ID" value="ASJ73482.1"/>
    <property type="molecule type" value="Genomic_DNA"/>
</dbReference>
<dbReference type="InterPro" id="IPR011518">
    <property type="entry name" value="Transposase_36"/>
</dbReference>